<keyword evidence="1" id="KW-0472">Membrane</keyword>
<dbReference type="AlphaFoldDB" id="A0A2N7AUS9"/>
<name>A0A2N7AUS9_9LACO</name>
<reference evidence="2 3" key="1">
    <citation type="submission" date="2017-05" db="EMBL/GenBank/DDBJ databases">
        <title>Lactobacillus nurukis nov., sp. nov., isolated from nuruk.</title>
        <authorList>
            <person name="Kim S.-J."/>
        </authorList>
    </citation>
    <scope>NUCLEOTIDE SEQUENCE [LARGE SCALE GENOMIC DNA]</scope>
    <source>
        <strain evidence="2 3">SYF10-1a</strain>
    </source>
</reference>
<evidence type="ECO:0000313" key="3">
    <source>
        <dbReference type="Proteomes" id="UP000235649"/>
    </source>
</evidence>
<feature type="transmembrane region" description="Helical" evidence="1">
    <location>
        <begin position="9"/>
        <end position="27"/>
    </location>
</feature>
<organism evidence="2 3">
    <name type="scientific">Companilactobacillus nuruki</name>
    <dbReference type="NCBI Taxonomy" id="1993540"/>
    <lineage>
        <taxon>Bacteria</taxon>
        <taxon>Bacillati</taxon>
        <taxon>Bacillota</taxon>
        <taxon>Bacilli</taxon>
        <taxon>Lactobacillales</taxon>
        <taxon>Lactobacillaceae</taxon>
        <taxon>Companilactobacillus</taxon>
    </lineage>
</organism>
<dbReference type="OrthoDB" id="2320012at2"/>
<dbReference type="EMBL" id="NIPR01000013">
    <property type="protein sequence ID" value="PMD71357.1"/>
    <property type="molecule type" value="Genomic_DNA"/>
</dbReference>
<keyword evidence="3" id="KW-1185">Reference proteome</keyword>
<keyword evidence="1" id="KW-1133">Transmembrane helix</keyword>
<comment type="caution">
    <text evidence="2">The sequence shown here is derived from an EMBL/GenBank/DDBJ whole genome shotgun (WGS) entry which is preliminary data.</text>
</comment>
<accession>A0A2N7AUS9</accession>
<feature type="transmembrane region" description="Helical" evidence="1">
    <location>
        <begin position="33"/>
        <end position="49"/>
    </location>
</feature>
<gene>
    <name evidence="2" type="ORF">CBP76_05730</name>
</gene>
<dbReference type="Proteomes" id="UP000235649">
    <property type="component" value="Unassembled WGS sequence"/>
</dbReference>
<evidence type="ECO:0000256" key="1">
    <source>
        <dbReference type="SAM" id="Phobius"/>
    </source>
</evidence>
<keyword evidence="1" id="KW-0812">Transmembrane</keyword>
<evidence type="ECO:0000313" key="2">
    <source>
        <dbReference type="EMBL" id="PMD71357.1"/>
    </source>
</evidence>
<dbReference type="RefSeq" id="WP_102195990.1">
    <property type="nucleotide sequence ID" value="NZ_NIPR01000013.1"/>
</dbReference>
<proteinExistence type="predicted"/>
<protein>
    <submittedName>
        <fullName evidence="2">Uncharacterized protein</fullName>
    </submittedName>
</protein>
<sequence length="67" mass="7757">MKDKVPRVTLRMSIAILILISIVLYFLNLSNAILALFAVVILSILYLGGMEKDHESNMRHHRHREEL</sequence>